<gene>
    <name evidence="3" type="ORF">JQV55_17600</name>
</gene>
<feature type="region of interest" description="Disordered" evidence="1">
    <location>
        <begin position="25"/>
        <end position="81"/>
    </location>
</feature>
<feature type="transmembrane region" description="Helical" evidence="2">
    <location>
        <begin position="131"/>
        <end position="150"/>
    </location>
</feature>
<organism evidence="3 4">
    <name type="scientific">Sulfitobacter geojensis</name>
    <dbReference type="NCBI Taxonomy" id="1342299"/>
    <lineage>
        <taxon>Bacteria</taxon>
        <taxon>Pseudomonadati</taxon>
        <taxon>Pseudomonadota</taxon>
        <taxon>Alphaproteobacteria</taxon>
        <taxon>Rhodobacterales</taxon>
        <taxon>Roseobacteraceae</taxon>
        <taxon>Sulfitobacter</taxon>
    </lineage>
</organism>
<evidence type="ECO:0000256" key="1">
    <source>
        <dbReference type="SAM" id="MobiDB-lite"/>
    </source>
</evidence>
<proteinExistence type="predicted"/>
<sequence>MTTGMQSNLRETTVDDGELDPKALAAIRDLLDTQPTQADDPVVAHRPERRASSASGHVDRRNGTPRRAPAAPESAQQPVPQVDHAAAQKGGFLGRIKSAIVGFRPSLKFAIWASFALLVFLRPWLVIGLTFMGLIIMIGVFLIVGYDGFWRGAMGMARWYARRRPNRAAALHRKLDRFAMKWDAVLDRFPEGTVDGLYLPDFGNLATADARHDAALDRRFANMAENEG</sequence>
<evidence type="ECO:0000256" key="2">
    <source>
        <dbReference type="SAM" id="Phobius"/>
    </source>
</evidence>
<accession>A0AAE2W1M9</accession>
<comment type="caution">
    <text evidence="3">The sequence shown here is derived from an EMBL/GenBank/DDBJ whole genome shotgun (WGS) entry which is preliminary data.</text>
</comment>
<keyword evidence="2" id="KW-0812">Transmembrane</keyword>
<name>A0AAE2W1M9_9RHOB</name>
<dbReference type="EMBL" id="JAFBRM010000005">
    <property type="protein sequence ID" value="MBM1715387.1"/>
    <property type="molecule type" value="Genomic_DNA"/>
</dbReference>
<evidence type="ECO:0000313" key="4">
    <source>
        <dbReference type="Proteomes" id="UP000732193"/>
    </source>
</evidence>
<feature type="compositionally biased region" description="Basic and acidic residues" evidence="1">
    <location>
        <begin position="42"/>
        <end position="62"/>
    </location>
</feature>
<keyword evidence="2" id="KW-1133">Transmembrane helix</keyword>
<keyword evidence="4" id="KW-1185">Reference proteome</keyword>
<evidence type="ECO:0000313" key="3">
    <source>
        <dbReference type="EMBL" id="MBM1715387.1"/>
    </source>
</evidence>
<keyword evidence="2" id="KW-0472">Membrane</keyword>
<reference evidence="3 4" key="1">
    <citation type="submission" date="2021-01" db="EMBL/GenBank/DDBJ databases">
        <title>Diatom-associated Roseobacters Show Island Model of Population Structure.</title>
        <authorList>
            <person name="Qu L."/>
            <person name="Feng X."/>
            <person name="Chen Y."/>
            <person name="Li L."/>
            <person name="Wang X."/>
            <person name="Hu Z."/>
            <person name="Wang H."/>
            <person name="Luo H."/>
        </authorList>
    </citation>
    <scope>NUCLEOTIDE SEQUENCE [LARGE SCALE GENOMIC DNA]</scope>
    <source>
        <strain evidence="3 4">TR60-84</strain>
    </source>
</reference>
<protein>
    <submittedName>
        <fullName evidence="3">Uncharacterized protein</fullName>
    </submittedName>
</protein>
<dbReference type="RefSeq" id="WP_203243169.1">
    <property type="nucleotide sequence ID" value="NZ_JAFBRH010000011.1"/>
</dbReference>
<dbReference type="Proteomes" id="UP000732193">
    <property type="component" value="Unassembled WGS sequence"/>
</dbReference>
<dbReference type="AlphaFoldDB" id="A0AAE2W1M9"/>